<comment type="caution">
    <text evidence="1">The sequence shown here is derived from an EMBL/GenBank/DDBJ whole genome shotgun (WGS) entry which is preliminary data.</text>
</comment>
<dbReference type="Proteomes" id="UP000295058">
    <property type="component" value="Unassembled WGS sequence"/>
</dbReference>
<name>A0A235CH44_9GAMM</name>
<dbReference type="AlphaFoldDB" id="A0A235CH44"/>
<keyword evidence="4" id="KW-1185">Reference proteome</keyword>
<organism evidence="1 3">
    <name type="scientific">Oceanimonas baumannii</name>
    <dbReference type="NCBI Taxonomy" id="129578"/>
    <lineage>
        <taxon>Bacteria</taxon>
        <taxon>Pseudomonadati</taxon>
        <taxon>Pseudomonadota</taxon>
        <taxon>Gammaproteobacteria</taxon>
        <taxon>Aeromonadales</taxon>
        <taxon>Aeromonadaceae</taxon>
        <taxon>Oceanimonas</taxon>
    </lineage>
</organism>
<dbReference type="InterPro" id="IPR043010">
    <property type="entry name" value="Phenol_hydroxylase_sf"/>
</dbReference>
<dbReference type="EMBL" id="NQJF01000009">
    <property type="protein sequence ID" value="OYD23704.1"/>
    <property type="molecule type" value="Genomic_DNA"/>
</dbReference>
<evidence type="ECO:0000313" key="4">
    <source>
        <dbReference type="Proteomes" id="UP000295058"/>
    </source>
</evidence>
<evidence type="ECO:0000313" key="1">
    <source>
        <dbReference type="EMBL" id="OYD23704.1"/>
    </source>
</evidence>
<reference evidence="2 4" key="2">
    <citation type="submission" date="2019-03" db="EMBL/GenBank/DDBJ databases">
        <title>Genomic Encyclopedia of Archaeal and Bacterial Type Strains, Phase II (KMG-II): from individual species to whole genera.</title>
        <authorList>
            <person name="Goeker M."/>
        </authorList>
    </citation>
    <scope>NUCLEOTIDE SEQUENCE [LARGE SCALE GENOMIC DNA]</scope>
    <source>
        <strain evidence="2 4">DSM 15594</strain>
    </source>
</reference>
<gene>
    <name evidence="1" type="ORF">B6S09_12265</name>
    <name evidence="2" type="ORF">LY04_03582</name>
</gene>
<dbReference type="Proteomes" id="UP000243640">
    <property type="component" value="Unassembled WGS sequence"/>
</dbReference>
<proteinExistence type="predicted"/>
<protein>
    <submittedName>
        <fullName evidence="1 2">Phenol hydroxylase</fullName>
    </submittedName>
</protein>
<reference evidence="1 3" key="1">
    <citation type="submission" date="2017-08" db="EMBL/GenBank/DDBJ databases">
        <title>Draft Genome Sequence of the Marine Bacterium Oceanimonas baumannii ATCC 700832.</title>
        <authorList>
            <person name="Mcclelland W.D."/>
            <person name="Brennan M.A."/>
            <person name="Trachtenberg A.M."/>
            <person name="Maclea K.S."/>
        </authorList>
    </citation>
    <scope>NUCLEOTIDE SEQUENCE [LARGE SCALE GENOMIC DNA]</scope>
    <source>
        <strain evidence="1 3">ATCC 700832</strain>
    </source>
</reference>
<evidence type="ECO:0000313" key="3">
    <source>
        <dbReference type="Proteomes" id="UP000243640"/>
    </source>
</evidence>
<dbReference type="InterPro" id="IPR006756">
    <property type="entry name" value="Phenol_hydroxylase"/>
</dbReference>
<dbReference type="GO" id="GO:0018662">
    <property type="term" value="F:phenol 2-monooxygenase activity"/>
    <property type="evidence" value="ECO:0007669"/>
    <property type="project" value="InterPro"/>
</dbReference>
<sequence>MPVIALNKNYQGSIRDAKANFGGNILVYIGWDEHLLFCSAKTFPLSPTMLFSDLQDNILTEGFSQHPDFEHIDWSSVQWTLNGKPLSPSREQTLEQLGFDHKSLLRFRTPGLNGYKGTGV</sequence>
<evidence type="ECO:0000313" key="2">
    <source>
        <dbReference type="EMBL" id="TDW53675.1"/>
    </source>
</evidence>
<dbReference type="Gene3D" id="3.10.20.560">
    <property type="entry name" value="Phenol hydroxylase"/>
    <property type="match status" value="1"/>
</dbReference>
<dbReference type="EMBL" id="SODO01000026">
    <property type="protein sequence ID" value="TDW53675.1"/>
    <property type="molecule type" value="Genomic_DNA"/>
</dbReference>
<dbReference type="Pfam" id="PF04663">
    <property type="entry name" value="Phenol_monoox"/>
    <property type="match status" value="1"/>
</dbReference>
<dbReference type="OrthoDB" id="5343663at2"/>
<dbReference type="RefSeq" id="WP_094278777.1">
    <property type="nucleotide sequence ID" value="NZ_JBLWZI010000006.1"/>
</dbReference>
<accession>A0A235CH44</accession>